<feature type="transmembrane region" description="Helical" evidence="2">
    <location>
        <begin position="68"/>
        <end position="89"/>
    </location>
</feature>
<feature type="compositionally biased region" description="Low complexity" evidence="1">
    <location>
        <begin position="130"/>
        <end position="142"/>
    </location>
</feature>
<dbReference type="RefSeq" id="WP_208263025.1">
    <property type="nucleotide sequence ID" value="NZ_JAGEOJ010000029.1"/>
</dbReference>
<keyword evidence="2" id="KW-0472">Membrane</keyword>
<name>A0A939PKU8_9ACTN</name>
<dbReference type="AlphaFoldDB" id="A0A939PKU8"/>
<comment type="caution">
    <text evidence="3">The sequence shown here is derived from an EMBL/GenBank/DDBJ whole genome shotgun (WGS) entry which is preliminary data.</text>
</comment>
<feature type="region of interest" description="Disordered" evidence="1">
    <location>
        <begin position="111"/>
        <end position="181"/>
    </location>
</feature>
<dbReference type="InterPro" id="IPR007436">
    <property type="entry name" value="DUF485"/>
</dbReference>
<dbReference type="PANTHER" id="PTHR38441:SF1">
    <property type="entry name" value="MEMBRANE PROTEIN"/>
    <property type="match status" value="1"/>
</dbReference>
<dbReference type="Pfam" id="PF04341">
    <property type="entry name" value="DUF485"/>
    <property type="match status" value="1"/>
</dbReference>
<sequence length="181" mass="20543">MVWDSMPSGRDAWRYAVMAQDERFLVAKVRYRRLALGTAVAFLGWYLAYVALSAFARGFMARQVVGNVNVALVLGVLQFASTFVLAWWYSHYSRRSIDPLTAQLREEAARAGQARLTAGGQRGHRRRQGQQDQQGRQDQQGQRGRHAVVEPRRGKHAKDTRRDGRRDGRQDGMRRPGFGGL</sequence>
<feature type="compositionally biased region" description="Basic and acidic residues" evidence="1">
    <location>
        <begin position="160"/>
        <end position="174"/>
    </location>
</feature>
<evidence type="ECO:0000313" key="4">
    <source>
        <dbReference type="Proteomes" id="UP000669179"/>
    </source>
</evidence>
<evidence type="ECO:0000256" key="2">
    <source>
        <dbReference type="SAM" id="Phobius"/>
    </source>
</evidence>
<proteinExistence type="predicted"/>
<gene>
    <name evidence="3" type="ORF">J4573_47455</name>
</gene>
<evidence type="ECO:0000313" key="3">
    <source>
        <dbReference type="EMBL" id="MBO2454797.1"/>
    </source>
</evidence>
<keyword evidence="2" id="KW-0812">Transmembrane</keyword>
<dbReference type="PANTHER" id="PTHR38441">
    <property type="entry name" value="INTEGRAL MEMBRANE PROTEIN-RELATED"/>
    <property type="match status" value="1"/>
</dbReference>
<feature type="transmembrane region" description="Helical" evidence="2">
    <location>
        <begin position="34"/>
        <end position="56"/>
    </location>
</feature>
<dbReference type="EMBL" id="JAGEOJ010000029">
    <property type="protein sequence ID" value="MBO2454797.1"/>
    <property type="molecule type" value="Genomic_DNA"/>
</dbReference>
<evidence type="ECO:0000256" key="1">
    <source>
        <dbReference type="SAM" id="MobiDB-lite"/>
    </source>
</evidence>
<accession>A0A939PKU8</accession>
<organism evidence="3 4">
    <name type="scientific">Actinomadura barringtoniae</name>
    <dbReference type="NCBI Taxonomy" id="1427535"/>
    <lineage>
        <taxon>Bacteria</taxon>
        <taxon>Bacillati</taxon>
        <taxon>Actinomycetota</taxon>
        <taxon>Actinomycetes</taxon>
        <taxon>Streptosporangiales</taxon>
        <taxon>Thermomonosporaceae</taxon>
        <taxon>Actinomadura</taxon>
    </lineage>
</organism>
<keyword evidence="4" id="KW-1185">Reference proteome</keyword>
<keyword evidence="2" id="KW-1133">Transmembrane helix</keyword>
<dbReference type="Proteomes" id="UP000669179">
    <property type="component" value="Unassembled WGS sequence"/>
</dbReference>
<protein>
    <submittedName>
        <fullName evidence="3">DUF485 domain-containing protein</fullName>
    </submittedName>
</protein>
<reference evidence="3" key="1">
    <citation type="submission" date="2021-03" db="EMBL/GenBank/DDBJ databases">
        <authorList>
            <person name="Kanchanasin P."/>
            <person name="Saeng-In P."/>
            <person name="Phongsopitanun W."/>
            <person name="Yuki M."/>
            <person name="Kudo T."/>
            <person name="Ohkuma M."/>
            <person name="Tanasupawat S."/>
        </authorList>
    </citation>
    <scope>NUCLEOTIDE SEQUENCE</scope>
    <source>
        <strain evidence="3">GKU 128</strain>
    </source>
</reference>